<dbReference type="Gene3D" id="2.60.40.2880">
    <property type="entry name" value="MmpS1-5, C-terminal soluble domain"/>
    <property type="match status" value="1"/>
</dbReference>
<dbReference type="InterPro" id="IPR038468">
    <property type="entry name" value="MmpS_C"/>
</dbReference>
<gene>
    <name evidence="2" type="ORF">ACFY8O_15180</name>
</gene>
<reference evidence="2 3" key="1">
    <citation type="submission" date="2024-10" db="EMBL/GenBank/DDBJ databases">
        <title>The Natural Products Discovery Center: Release of the First 8490 Sequenced Strains for Exploring Actinobacteria Biosynthetic Diversity.</title>
        <authorList>
            <person name="Kalkreuter E."/>
            <person name="Kautsar S.A."/>
            <person name="Yang D."/>
            <person name="Bader C.D."/>
            <person name="Teijaro C.N."/>
            <person name="Fluegel L."/>
            <person name="Davis C.M."/>
            <person name="Simpson J.R."/>
            <person name="Lauterbach L."/>
            <person name="Steele A.D."/>
            <person name="Gui C."/>
            <person name="Meng S."/>
            <person name="Li G."/>
            <person name="Viehrig K."/>
            <person name="Ye F."/>
            <person name="Su P."/>
            <person name="Kiefer A.F."/>
            <person name="Nichols A."/>
            <person name="Cepeda A.J."/>
            <person name="Yan W."/>
            <person name="Fan B."/>
            <person name="Jiang Y."/>
            <person name="Adhikari A."/>
            <person name="Zheng C.-J."/>
            <person name="Schuster L."/>
            <person name="Cowan T.M."/>
            <person name="Smanski M.J."/>
            <person name="Chevrette M.G."/>
            <person name="De Carvalho L.P.S."/>
            <person name="Shen B."/>
        </authorList>
    </citation>
    <scope>NUCLEOTIDE SEQUENCE [LARGE SCALE GENOMIC DNA]</scope>
    <source>
        <strain evidence="2 3">NPDC012540</strain>
    </source>
</reference>
<dbReference type="RefSeq" id="WP_387902199.1">
    <property type="nucleotide sequence ID" value="NZ_JBIBEG010000003.1"/>
</dbReference>
<feature type="compositionally biased region" description="Low complexity" evidence="1">
    <location>
        <begin position="162"/>
        <end position="178"/>
    </location>
</feature>
<feature type="region of interest" description="Disordered" evidence="1">
    <location>
        <begin position="1"/>
        <end position="30"/>
    </location>
</feature>
<dbReference type="Proteomes" id="UP001602322">
    <property type="component" value="Unassembled WGS sequence"/>
</dbReference>
<protein>
    <recommendedName>
        <fullName evidence="4">MmpS family membrane protein</fullName>
    </recommendedName>
</protein>
<proteinExistence type="predicted"/>
<sequence>MPTTEEPAGPDTSETLDGTRAFETPEERRSNRSGIAVAAALLLACGAFVTFGVLDSDDDPVDGRRATPTAEVTYEVLGEGSADISYRGADGDKADVVTNAGLPWRKTVSVPLGASPIVNVTLGEKGGTASCTLAVRGKHVQRATATGAFGRTTCSSELPTPEASAAAHEASAAAQGSR</sequence>
<dbReference type="EMBL" id="JBIBEG010000003">
    <property type="protein sequence ID" value="MFF5897261.1"/>
    <property type="molecule type" value="Genomic_DNA"/>
</dbReference>
<keyword evidence="3" id="KW-1185">Reference proteome</keyword>
<accession>A0ABW6X5H1</accession>
<evidence type="ECO:0000313" key="2">
    <source>
        <dbReference type="EMBL" id="MFF5897261.1"/>
    </source>
</evidence>
<name>A0ABW6X5H1_9ACTN</name>
<comment type="caution">
    <text evidence="2">The sequence shown here is derived from an EMBL/GenBank/DDBJ whole genome shotgun (WGS) entry which is preliminary data.</text>
</comment>
<feature type="region of interest" description="Disordered" evidence="1">
    <location>
        <begin position="151"/>
        <end position="178"/>
    </location>
</feature>
<organism evidence="2 3">
    <name type="scientific">Streptomyces argenteolus</name>
    <dbReference type="NCBI Taxonomy" id="67274"/>
    <lineage>
        <taxon>Bacteria</taxon>
        <taxon>Bacillati</taxon>
        <taxon>Actinomycetota</taxon>
        <taxon>Actinomycetes</taxon>
        <taxon>Kitasatosporales</taxon>
        <taxon>Streptomycetaceae</taxon>
        <taxon>Streptomyces</taxon>
    </lineage>
</organism>
<evidence type="ECO:0000256" key="1">
    <source>
        <dbReference type="SAM" id="MobiDB-lite"/>
    </source>
</evidence>
<evidence type="ECO:0008006" key="4">
    <source>
        <dbReference type="Google" id="ProtNLM"/>
    </source>
</evidence>
<evidence type="ECO:0000313" key="3">
    <source>
        <dbReference type="Proteomes" id="UP001602322"/>
    </source>
</evidence>